<dbReference type="HOGENOM" id="CLU_033323_1_4_5"/>
<evidence type="ECO:0000313" key="9">
    <source>
        <dbReference type="EMBL" id="ACB27221.1"/>
    </source>
</evidence>
<dbReference type="KEGG" id="mrd:Mrad2831_5270"/>
<dbReference type="GO" id="GO:0006096">
    <property type="term" value="P:glycolytic process"/>
    <property type="evidence" value="ECO:0007669"/>
    <property type="project" value="UniProtKB-UniPathway"/>
</dbReference>
<dbReference type="SUPFAM" id="SSF53254">
    <property type="entry name" value="Phosphoglycerate mutase-like"/>
    <property type="match status" value="1"/>
</dbReference>
<dbReference type="eggNOG" id="COG0588">
    <property type="taxonomic scope" value="Bacteria"/>
</dbReference>
<protein>
    <recommendedName>
        <fullName evidence="8">2,3-bisphosphoglycerate-dependent phosphoglycerate mutase</fullName>
        <ecNumber evidence="8">5.4.2.11</ecNumber>
    </recommendedName>
</protein>
<comment type="function">
    <text evidence="8">Catalyzes the interconversion of 2-phosphoglycerate and 3-phosphoglycerate.</text>
</comment>
<dbReference type="NCBIfam" id="TIGR01258">
    <property type="entry name" value="pgm_1"/>
    <property type="match status" value="1"/>
</dbReference>
<keyword evidence="4" id="KW-0413">Isomerase</keyword>
<keyword evidence="2" id="KW-0312">Gluconeogenesis</keyword>
<dbReference type="STRING" id="426355.Mrad2831_5270"/>
<reference evidence="9 10" key="1">
    <citation type="submission" date="2008-03" db="EMBL/GenBank/DDBJ databases">
        <title>Complete sequence of chromosome of Methylobacterium radiotolerans JCM 2831.</title>
        <authorList>
            <consortium name="US DOE Joint Genome Institute"/>
            <person name="Copeland A."/>
            <person name="Lucas S."/>
            <person name="Lapidus A."/>
            <person name="Glavina del Rio T."/>
            <person name="Dalin E."/>
            <person name="Tice H."/>
            <person name="Bruce D."/>
            <person name="Goodwin L."/>
            <person name="Pitluck S."/>
            <person name="Kiss H."/>
            <person name="Brettin T."/>
            <person name="Detter J.C."/>
            <person name="Han C."/>
            <person name="Kuske C.R."/>
            <person name="Schmutz J."/>
            <person name="Larimer F."/>
            <person name="Land M."/>
            <person name="Hauser L."/>
            <person name="Kyrpides N."/>
            <person name="Mikhailova N."/>
            <person name="Marx C.J."/>
            <person name="Richardson P."/>
        </authorList>
    </citation>
    <scope>NUCLEOTIDE SEQUENCE [LARGE SCALE GENOMIC DNA]</scope>
    <source>
        <strain evidence="10">ATCC 27329 / DSM 1819 / JCM 2831 / NBRC 15690 / NCIMB 10815 / 0-1</strain>
    </source>
</reference>
<proteinExistence type="inferred from homology"/>
<dbReference type="CDD" id="cd07067">
    <property type="entry name" value="HP_PGM_like"/>
    <property type="match status" value="1"/>
</dbReference>
<feature type="binding site" evidence="6">
    <location>
        <begin position="109"/>
        <end position="112"/>
    </location>
    <ligand>
        <name>substrate</name>
    </ligand>
</feature>
<comment type="catalytic activity">
    <reaction evidence="8">
        <text>(2R)-2-phosphoglycerate = (2R)-3-phosphoglycerate</text>
        <dbReference type="Rhea" id="RHEA:15901"/>
        <dbReference type="ChEBI" id="CHEBI:58272"/>
        <dbReference type="ChEBI" id="CHEBI:58289"/>
        <dbReference type="EC" id="5.4.2.11"/>
    </reaction>
</comment>
<accession>B1LXA0</accession>
<comment type="pathway">
    <text evidence="8">Carbohydrate degradation; glycolysis; pyruvate from D-glyceraldehyde 3-phosphate: step 3/5.</text>
</comment>
<evidence type="ECO:0000256" key="2">
    <source>
        <dbReference type="ARBA" id="ARBA00022432"/>
    </source>
</evidence>
<dbReference type="PANTHER" id="PTHR11931">
    <property type="entry name" value="PHOSPHOGLYCERATE MUTASE"/>
    <property type="match status" value="1"/>
</dbReference>
<dbReference type="GO" id="GO:0004619">
    <property type="term" value="F:phosphoglycerate mutase activity"/>
    <property type="evidence" value="ECO:0007669"/>
    <property type="project" value="UniProtKB-EC"/>
</dbReference>
<keyword evidence="3" id="KW-0324">Glycolysis</keyword>
<dbReference type="UniPathway" id="UPA00109">
    <property type="reaction ID" value="UER00186"/>
</dbReference>
<dbReference type="Pfam" id="PF00300">
    <property type="entry name" value="His_Phos_1"/>
    <property type="match status" value="1"/>
</dbReference>
<feature type="binding site" evidence="6">
    <location>
        <position position="120"/>
    </location>
    <ligand>
        <name>substrate</name>
    </ligand>
</feature>
<evidence type="ECO:0000256" key="7">
    <source>
        <dbReference type="PIRSR" id="PIRSR613078-3"/>
    </source>
</evidence>
<dbReference type="AlphaFoldDB" id="B1LXA0"/>
<dbReference type="PROSITE" id="PS00175">
    <property type="entry name" value="PG_MUTASE"/>
    <property type="match status" value="1"/>
</dbReference>
<dbReference type="InterPro" id="IPR001345">
    <property type="entry name" value="PG/BPGM_mutase_AS"/>
</dbReference>
<organism evidence="9 10">
    <name type="scientific">Methylobacterium radiotolerans (strain ATCC 27329 / DSM 1819 / JCM 2831 / NBRC 15690 / NCIMB 10815 / 0-1)</name>
    <dbReference type="NCBI Taxonomy" id="426355"/>
    <lineage>
        <taxon>Bacteria</taxon>
        <taxon>Pseudomonadati</taxon>
        <taxon>Pseudomonadota</taxon>
        <taxon>Alphaproteobacteria</taxon>
        <taxon>Hyphomicrobiales</taxon>
        <taxon>Methylobacteriaceae</taxon>
        <taxon>Methylobacterium</taxon>
    </lineage>
</organism>
<feature type="binding site" evidence="6">
    <location>
        <begin position="136"/>
        <end position="137"/>
    </location>
    <ligand>
        <name>substrate</name>
    </ligand>
</feature>
<dbReference type="PIRSF" id="PIRSF000709">
    <property type="entry name" value="6PFK_2-Ptase"/>
    <property type="match status" value="1"/>
</dbReference>
<comment type="similarity">
    <text evidence="1">Belongs to the phosphoglycerate mutase family. BPG-dependent PGAM subfamily.</text>
</comment>
<evidence type="ECO:0000313" key="10">
    <source>
        <dbReference type="Proteomes" id="UP000006589"/>
    </source>
</evidence>
<dbReference type="InterPro" id="IPR013078">
    <property type="entry name" value="His_Pase_superF_clade-1"/>
</dbReference>
<sequence>MRPTRKCVALGDRVIHDRKAPITRRLVLVRHGQSVANRSGLFTGLLDSPLTEQGRIEAVAAGRRLAERSWRFSDAFTSTLTRAVVSGRLILDTLGQPGLIPQRFAALDERDYGDLSGLDKTAADARWGAERIETWRRSYAEAPPNGESLRDTVARIVPCYLRSILPAVMGGDVLVVAHGNCLRALVMALDDLSPAEVEHLELATGSVRIYEFAADTTIEARWIDG</sequence>
<dbReference type="EC" id="5.4.2.11" evidence="8"/>
<dbReference type="GO" id="GO:0006094">
    <property type="term" value="P:gluconeogenesis"/>
    <property type="evidence" value="ECO:0007669"/>
    <property type="project" value="UniProtKB-KW"/>
</dbReference>
<evidence type="ECO:0000256" key="5">
    <source>
        <dbReference type="PIRSR" id="PIRSR613078-1"/>
    </source>
</evidence>
<dbReference type="InterPro" id="IPR005952">
    <property type="entry name" value="Phosphogly_mut1"/>
</dbReference>
<name>B1LXA0_METRJ</name>
<gene>
    <name evidence="9" type="ordered locus">Mrad2831_5270</name>
</gene>
<feature type="binding site" evidence="6">
    <location>
        <begin position="179"/>
        <end position="180"/>
    </location>
    <ligand>
        <name>substrate</name>
    </ligand>
</feature>
<dbReference type="EMBL" id="CP001001">
    <property type="protein sequence ID" value="ACB27221.1"/>
    <property type="molecule type" value="Genomic_DNA"/>
</dbReference>
<evidence type="ECO:0000256" key="6">
    <source>
        <dbReference type="PIRSR" id="PIRSR613078-2"/>
    </source>
</evidence>
<dbReference type="Proteomes" id="UP000006589">
    <property type="component" value="Chromosome"/>
</dbReference>
<dbReference type="Gene3D" id="3.40.50.1240">
    <property type="entry name" value="Phosphoglycerate mutase-like"/>
    <property type="match status" value="1"/>
</dbReference>
<evidence type="ECO:0000256" key="3">
    <source>
        <dbReference type="ARBA" id="ARBA00023152"/>
    </source>
</evidence>
<feature type="binding site" evidence="6">
    <location>
        <begin position="43"/>
        <end position="44"/>
    </location>
    <ligand>
        <name>substrate</name>
    </ligand>
</feature>
<feature type="binding site" evidence="6">
    <location>
        <begin position="30"/>
        <end position="37"/>
    </location>
    <ligand>
        <name>substrate</name>
    </ligand>
</feature>
<feature type="binding site" evidence="6">
    <location>
        <position position="82"/>
    </location>
    <ligand>
        <name>substrate</name>
    </ligand>
</feature>
<feature type="active site" description="Proton donor/acceptor" evidence="5">
    <location>
        <position position="109"/>
    </location>
</feature>
<evidence type="ECO:0000256" key="1">
    <source>
        <dbReference type="ARBA" id="ARBA00006717"/>
    </source>
</evidence>
<feature type="site" description="Transition state stabilizer" evidence="7">
    <location>
        <position position="178"/>
    </location>
</feature>
<feature type="active site" description="Tele-phosphohistidine intermediate" evidence="5">
    <location>
        <position position="31"/>
    </location>
</feature>
<dbReference type="InterPro" id="IPR029033">
    <property type="entry name" value="His_PPase_superfam"/>
</dbReference>
<evidence type="ECO:0000256" key="8">
    <source>
        <dbReference type="RuleBase" id="RU004512"/>
    </source>
</evidence>
<dbReference type="SMART" id="SM00855">
    <property type="entry name" value="PGAM"/>
    <property type="match status" value="1"/>
</dbReference>
<evidence type="ECO:0000256" key="4">
    <source>
        <dbReference type="ARBA" id="ARBA00023235"/>
    </source>
</evidence>